<feature type="domain" description="GST C-terminal" evidence="2">
    <location>
        <begin position="91"/>
        <end position="239"/>
    </location>
</feature>
<keyword evidence="4" id="KW-1185">Reference proteome</keyword>
<dbReference type="InterPro" id="IPR004045">
    <property type="entry name" value="Glutathione_S-Trfase_N"/>
</dbReference>
<dbReference type="InterPro" id="IPR036282">
    <property type="entry name" value="Glutathione-S-Trfase_C_sf"/>
</dbReference>
<proteinExistence type="predicted"/>
<dbReference type="PANTHER" id="PTHR11571:SF263">
    <property type="entry name" value="GLUTATHIONE S-TRANSFERASE"/>
    <property type="match status" value="1"/>
</dbReference>
<dbReference type="FunFam" id="1.20.1050.10:FF:000051">
    <property type="entry name" value="Glutathione S-transferase"/>
    <property type="match status" value="1"/>
</dbReference>
<dbReference type="Pfam" id="PF14497">
    <property type="entry name" value="GST_C_3"/>
    <property type="match status" value="1"/>
</dbReference>
<dbReference type="PROSITE" id="PS50405">
    <property type="entry name" value="GST_CTER"/>
    <property type="match status" value="1"/>
</dbReference>
<dbReference type="PROSITE" id="PS50404">
    <property type="entry name" value="GST_NTER"/>
    <property type="match status" value="1"/>
</dbReference>
<dbReference type="InterPro" id="IPR050213">
    <property type="entry name" value="GST_superfamily"/>
</dbReference>
<evidence type="ECO:0000259" key="2">
    <source>
        <dbReference type="PROSITE" id="PS50405"/>
    </source>
</evidence>
<dbReference type="STRING" id="1211777.BN77_p10601"/>
<name>K0Q669_9HYPH</name>
<dbReference type="Proteomes" id="UP000009319">
    <property type="component" value="Unassembled WGS sequence"/>
</dbReference>
<dbReference type="InterPro" id="IPR004046">
    <property type="entry name" value="GST_C"/>
</dbReference>
<dbReference type="InterPro" id="IPR036249">
    <property type="entry name" value="Thioredoxin-like_sf"/>
</dbReference>
<dbReference type="InterPro" id="IPR010987">
    <property type="entry name" value="Glutathione-S-Trfase_C-like"/>
</dbReference>
<evidence type="ECO:0000313" key="4">
    <source>
        <dbReference type="Proteomes" id="UP000009319"/>
    </source>
</evidence>
<evidence type="ECO:0000313" key="3">
    <source>
        <dbReference type="EMBL" id="CCM79339.1"/>
    </source>
</evidence>
<evidence type="ECO:0000259" key="1">
    <source>
        <dbReference type="PROSITE" id="PS50404"/>
    </source>
</evidence>
<dbReference type="EMBL" id="CANI01000043">
    <property type="protein sequence ID" value="CCM79339.1"/>
    <property type="molecule type" value="Genomic_DNA"/>
</dbReference>
<dbReference type="Gene3D" id="1.20.1050.10">
    <property type="match status" value="1"/>
</dbReference>
<reference evidence="3 4" key="1">
    <citation type="journal article" date="2013" name="Genome Announc.">
        <title>Draft Genome Sequence of Rhizobium mesoamericanum STM3625, a Nitrogen-Fixing Symbiont of Mimosa pudica Isolated in French Guiana (South America).</title>
        <authorList>
            <person name="Moulin L."/>
            <person name="Mornico D."/>
            <person name="Melkonian R."/>
            <person name="Klonowska A."/>
        </authorList>
    </citation>
    <scope>NUCLEOTIDE SEQUENCE [LARGE SCALE GENOMIC DNA]</scope>
    <source>
        <strain evidence="3 4">STM3625</strain>
    </source>
</reference>
<gene>
    <name evidence="3" type="ORF">BN77_p10601</name>
</gene>
<dbReference type="eggNOG" id="COG0625">
    <property type="taxonomic scope" value="Bacteria"/>
</dbReference>
<protein>
    <submittedName>
        <fullName evidence="3">Putative glutathione S-transferase</fullName>
    </submittedName>
</protein>
<dbReference type="GO" id="GO:0004364">
    <property type="term" value="F:glutathione transferase activity"/>
    <property type="evidence" value="ECO:0007669"/>
    <property type="project" value="TreeGrafter"/>
</dbReference>
<organism evidence="3 4">
    <name type="scientific">Rhizobium mesoamericanum STM3625</name>
    <dbReference type="NCBI Taxonomy" id="1211777"/>
    <lineage>
        <taxon>Bacteria</taxon>
        <taxon>Pseudomonadati</taxon>
        <taxon>Pseudomonadota</taxon>
        <taxon>Alphaproteobacteria</taxon>
        <taxon>Hyphomicrobiales</taxon>
        <taxon>Rhizobiaceae</taxon>
        <taxon>Rhizobium/Agrobacterium group</taxon>
        <taxon>Rhizobium</taxon>
    </lineage>
</organism>
<dbReference type="SUPFAM" id="SSF47616">
    <property type="entry name" value="GST C-terminal domain-like"/>
    <property type="match status" value="1"/>
</dbReference>
<accession>K0Q669</accession>
<comment type="caution">
    <text evidence="3">The sequence shown here is derived from an EMBL/GenBank/DDBJ whole genome shotgun (WGS) entry which is preliminary data.</text>
</comment>
<dbReference type="SUPFAM" id="SSF52833">
    <property type="entry name" value="Thioredoxin-like"/>
    <property type="match status" value="1"/>
</dbReference>
<dbReference type="GO" id="GO:0006749">
    <property type="term" value="P:glutathione metabolic process"/>
    <property type="evidence" value="ECO:0007669"/>
    <property type="project" value="TreeGrafter"/>
</dbReference>
<feature type="domain" description="GST N-terminal" evidence="1">
    <location>
        <begin position="1"/>
        <end position="89"/>
    </location>
</feature>
<keyword evidence="3" id="KW-0808">Transferase</keyword>
<sequence length="243" mass="27188">MAYELYYWNGIQGRGEFVRLALEEAQADYIDVARLSGPGMGTAAMLELMRSKHEPYIAFAPPFLRDGDLIVSHVANILFYLGPKLGLAPGDEQLRYLANGLQLTITDLVAEVHDTHHPIATSLYYADQKEAAKARSAAFISERIPKFLGYFEKVLRQNSKGSSHIVGDTLSYVDLSLFQVVEGLRYAFPKAMKAYAGDYRGLAALHDAVAKRPNISAYLRSDRRLAFNEDGIFRHYPELDLVP</sequence>
<dbReference type="HOGENOM" id="CLU_039475_0_1_5"/>
<dbReference type="CDD" id="cd03192">
    <property type="entry name" value="GST_C_Sigma_like"/>
    <property type="match status" value="1"/>
</dbReference>
<dbReference type="AlphaFoldDB" id="K0Q669"/>
<dbReference type="Gene3D" id="3.40.30.10">
    <property type="entry name" value="Glutaredoxin"/>
    <property type="match status" value="1"/>
</dbReference>
<dbReference type="RefSeq" id="WP_007536524.1">
    <property type="nucleotide sequence ID" value="NZ_HF536773.1"/>
</dbReference>
<dbReference type="PANTHER" id="PTHR11571">
    <property type="entry name" value="GLUTATHIONE S-TRANSFERASE"/>
    <property type="match status" value="1"/>
</dbReference>